<accession>A0A2K1WZV8</accession>
<name>A0A2K1WZV8_POPTR</name>
<protein>
    <submittedName>
        <fullName evidence="1">Uncharacterized protein</fullName>
    </submittedName>
</protein>
<organism evidence="1 2">
    <name type="scientific">Populus trichocarpa</name>
    <name type="common">Western balsam poplar</name>
    <name type="synonym">Populus balsamifera subsp. trichocarpa</name>
    <dbReference type="NCBI Taxonomy" id="3694"/>
    <lineage>
        <taxon>Eukaryota</taxon>
        <taxon>Viridiplantae</taxon>
        <taxon>Streptophyta</taxon>
        <taxon>Embryophyta</taxon>
        <taxon>Tracheophyta</taxon>
        <taxon>Spermatophyta</taxon>
        <taxon>Magnoliopsida</taxon>
        <taxon>eudicotyledons</taxon>
        <taxon>Gunneridae</taxon>
        <taxon>Pentapetalae</taxon>
        <taxon>rosids</taxon>
        <taxon>fabids</taxon>
        <taxon>Malpighiales</taxon>
        <taxon>Salicaceae</taxon>
        <taxon>Saliceae</taxon>
        <taxon>Populus</taxon>
    </lineage>
</organism>
<dbReference type="PANTHER" id="PTHR36361:SF1">
    <property type="entry name" value="PROTEIN APEM9"/>
    <property type="match status" value="1"/>
</dbReference>
<dbReference type="InterPro" id="IPR034571">
    <property type="entry name" value="APEM9"/>
</dbReference>
<dbReference type="Proteomes" id="UP000006729">
    <property type="component" value="Chromosome 18"/>
</dbReference>
<dbReference type="PANTHER" id="PTHR36361">
    <property type="entry name" value="PROTEIN APEM9"/>
    <property type="match status" value="1"/>
</dbReference>
<proteinExistence type="predicted"/>
<gene>
    <name evidence="1" type="ORF">POPTR_018G124200</name>
</gene>
<sequence length="87" mass="9698">MDVTSNLFLFVRACFQISGGSSSGVREFLEGFLCSWSLVDGKYHVLVAAEADVDAQVGCDGRYLLEADRYMEVVEVYALYPKHKKVP</sequence>
<evidence type="ECO:0000313" key="1">
    <source>
        <dbReference type="EMBL" id="PNS94066.1"/>
    </source>
</evidence>
<keyword evidence="2" id="KW-1185">Reference proteome</keyword>
<dbReference type="GO" id="GO:0015919">
    <property type="term" value="P:peroxisomal membrane transport"/>
    <property type="evidence" value="ECO:0007669"/>
    <property type="project" value="InterPro"/>
</dbReference>
<reference evidence="1 2" key="1">
    <citation type="journal article" date="2006" name="Science">
        <title>The genome of black cottonwood, Populus trichocarpa (Torr. &amp; Gray).</title>
        <authorList>
            <person name="Tuskan G.A."/>
            <person name="Difazio S."/>
            <person name="Jansson S."/>
            <person name="Bohlmann J."/>
            <person name="Grigoriev I."/>
            <person name="Hellsten U."/>
            <person name="Putnam N."/>
            <person name="Ralph S."/>
            <person name="Rombauts S."/>
            <person name="Salamov A."/>
            <person name="Schein J."/>
            <person name="Sterck L."/>
            <person name="Aerts A."/>
            <person name="Bhalerao R.R."/>
            <person name="Bhalerao R.P."/>
            <person name="Blaudez D."/>
            <person name="Boerjan W."/>
            <person name="Brun A."/>
            <person name="Brunner A."/>
            <person name="Busov V."/>
            <person name="Campbell M."/>
            <person name="Carlson J."/>
            <person name="Chalot M."/>
            <person name="Chapman J."/>
            <person name="Chen G.L."/>
            <person name="Cooper D."/>
            <person name="Coutinho P.M."/>
            <person name="Couturier J."/>
            <person name="Covert S."/>
            <person name="Cronk Q."/>
            <person name="Cunningham R."/>
            <person name="Davis J."/>
            <person name="Degroeve S."/>
            <person name="Dejardin A."/>
            <person name="Depamphilis C."/>
            <person name="Detter J."/>
            <person name="Dirks B."/>
            <person name="Dubchak I."/>
            <person name="Duplessis S."/>
            <person name="Ehlting J."/>
            <person name="Ellis B."/>
            <person name="Gendler K."/>
            <person name="Goodstein D."/>
            <person name="Gribskov M."/>
            <person name="Grimwood J."/>
            <person name="Groover A."/>
            <person name="Gunter L."/>
            <person name="Hamberger B."/>
            <person name="Heinze B."/>
            <person name="Helariutta Y."/>
            <person name="Henrissat B."/>
            <person name="Holligan D."/>
            <person name="Holt R."/>
            <person name="Huang W."/>
            <person name="Islam-Faridi N."/>
            <person name="Jones S."/>
            <person name="Jones-Rhoades M."/>
            <person name="Jorgensen R."/>
            <person name="Joshi C."/>
            <person name="Kangasjarvi J."/>
            <person name="Karlsson J."/>
            <person name="Kelleher C."/>
            <person name="Kirkpatrick R."/>
            <person name="Kirst M."/>
            <person name="Kohler A."/>
            <person name="Kalluri U."/>
            <person name="Larimer F."/>
            <person name="Leebens-Mack J."/>
            <person name="Leple J.C."/>
            <person name="Locascio P."/>
            <person name="Lou Y."/>
            <person name="Lucas S."/>
            <person name="Martin F."/>
            <person name="Montanini B."/>
            <person name="Napoli C."/>
            <person name="Nelson D.R."/>
            <person name="Nelson C."/>
            <person name="Nieminen K."/>
            <person name="Nilsson O."/>
            <person name="Pereda V."/>
            <person name="Peter G."/>
            <person name="Philippe R."/>
            <person name="Pilate G."/>
            <person name="Poliakov A."/>
            <person name="Razumovskaya J."/>
            <person name="Richardson P."/>
            <person name="Rinaldi C."/>
            <person name="Ritland K."/>
            <person name="Rouze P."/>
            <person name="Ryaboy D."/>
            <person name="Schmutz J."/>
            <person name="Schrader J."/>
            <person name="Segerman B."/>
            <person name="Shin H."/>
            <person name="Siddiqui A."/>
            <person name="Sterky F."/>
            <person name="Terry A."/>
            <person name="Tsai C.J."/>
            <person name="Uberbacher E."/>
            <person name="Unneberg P."/>
            <person name="Vahala J."/>
            <person name="Wall K."/>
            <person name="Wessler S."/>
            <person name="Yang G."/>
            <person name="Yin T."/>
            <person name="Douglas C."/>
            <person name="Marra M."/>
            <person name="Sandberg G."/>
            <person name="Van de Peer Y."/>
            <person name="Rokhsar D."/>
        </authorList>
    </citation>
    <scope>NUCLEOTIDE SEQUENCE [LARGE SCALE GENOMIC DNA]</scope>
    <source>
        <strain evidence="2">cv. Nisqually</strain>
    </source>
</reference>
<dbReference type="InParanoid" id="A0A2K1WZV8"/>
<dbReference type="STRING" id="3694.A0A2K1WZV8"/>
<evidence type="ECO:0000313" key="2">
    <source>
        <dbReference type="Proteomes" id="UP000006729"/>
    </source>
</evidence>
<dbReference type="EMBL" id="CM009307">
    <property type="protein sequence ID" value="PNS94066.1"/>
    <property type="molecule type" value="Genomic_DNA"/>
</dbReference>
<dbReference type="AlphaFoldDB" id="A0A2K1WZV8"/>